<evidence type="ECO:0000256" key="5">
    <source>
        <dbReference type="ARBA" id="ARBA00023136"/>
    </source>
</evidence>
<dbReference type="GeneID" id="19276942"/>
<keyword evidence="3 6" id="KW-0812">Transmembrane</keyword>
<dbReference type="PANTHER" id="PTHR48022">
    <property type="entry name" value="PLASTIDIC GLUCOSE TRANSPORTER 4"/>
    <property type="match status" value="1"/>
</dbReference>
<evidence type="ECO:0000259" key="7">
    <source>
        <dbReference type="PROSITE" id="PS50850"/>
    </source>
</evidence>
<feature type="transmembrane region" description="Helical" evidence="6">
    <location>
        <begin position="60"/>
        <end position="81"/>
    </location>
</feature>
<evidence type="ECO:0000256" key="3">
    <source>
        <dbReference type="ARBA" id="ARBA00022692"/>
    </source>
</evidence>
<comment type="subcellular location">
    <subcellularLocation>
        <location evidence="1">Membrane</location>
        <topology evidence="1">Multi-pass membrane protein</topology>
    </subcellularLocation>
</comment>
<evidence type="ECO:0000256" key="4">
    <source>
        <dbReference type="ARBA" id="ARBA00022989"/>
    </source>
</evidence>
<dbReference type="InParanoid" id="W3WTP3"/>
<protein>
    <recommendedName>
        <fullName evidence="7">Major facilitator superfamily (MFS) profile domain-containing protein</fullName>
    </recommendedName>
</protein>
<evidence type="ECO:0000256" key="1">
    <source>
        <dbReference type="ARBA" id="ARBA00004141"/>
    </source>
</evidence>
<dbReference type="AlphaFoldDB" id="W3WTP3"/>
<dbReference type="eggNOG" id="KOG0254">
    <property type="taxonomic scope" value="Eukaryota"/>
</dbReference>
<dbReference type="InterPro" id="IPR036259">
    <property type="entry name" value="MFS_trans_sf"/>
</dbReference>
<dbReference type="InterPro" id="IPR005829">
    <property type="entry name" value="Sugar_transporter_CS"/>
</dbReference>
<dbReference type="InterPro" id="IPR050360">
    <property type="entry name" value="MFS_Sugar_Transporters"/>
</dbReference>
<reference evidence="9" key="1">
    <citation type="journal article" date="2015" name="BMC Genomics">
        <title>Genomic and transcriptomic analysis of the endophytic fungus Pestalotiopsis fici reveals its lifestyle and high potential for synthesis of natural products.</title>
        <authorList>
            <person name="Wang X."/>
            <person name="Zhang X."/>
            <person name="Liu L."/>
            <person name="Xiang M."/>
            <person name="Wang W."/>
            <person name="Sun X."/>
            <person name="Che Y."/>
            <person name="Guo L."/>
            <person name="Liu G."/>
            <person name="Guo L."/>
            <person name="Wang C."/>
            <person name="Yin W.B."/>
            <person name="Stadler M."/>
            <person name="Zhang X."/>
            <person name="Liu X."/>
        </authorList>
    </citation>
    <scope>NUCLEOTIDE SEQUENCE [LARGE SCALE GENOMIC DNA]</scope>
    <source>
        <strain evidence="9">W106-1 / CGMCC3.15140</strain>
    </source>
</reference>
<dbReference type="EMBL" id="KI912117">
    <property type="protein sequence ID" value="ETS76542.1"/>
    <property type="molecule type" value="Genomic_DNA"/>
</dbReference>
<dbReference type="Gene3D" id="1.20.1250.20">
    <property type="entry name" value="MFS general substrate transporter like domains"/>
    <property type="match status" value="1"/>
</dbReference>
<dbReference type="HOGENOM" id="CLU_001265_30_3_1"/>
<dbReference type="GO" id="GO:0016020">
    <property type="term" value="C:membrane"/>
    <property type="evidence" value="ECO:0007669"/>
    <property type="project" value="UniProtKB-SubCell"/>
</dbReference>
<keyword evidence="5 6" id="KW-0472">Membrane</keyword>
<dbReference type="OrthoDB" id="648285at2759"/>
<keyword evidence="4 6" id="KW-1133">Transmembrane helix</keyword>
<evidence type="ECO:0000313" key="9">
    <source>
        <dbReference type="Proteomes" id="UP000030651"/>
    </source>
</evidence>
<dbReference type="RefSeq" id="XP_007838701.1">
    <property type="nucleotide sequence ID" value="XM_007840510.1"/>
</dbReference>
<feature type="transmembrane region" description="Helical" evidence="6">
    <location>
        <begin position="138"/>
        <end position="158"/>
    </location>
</feature>
<dbReference type="PANTHER" id="PTHR48022:SF74">
    <property type="entry name" value="SUGAR TRANSPORTER, PUTATIVE (AFU_ORTHOLOGUE AFUA_8G02010)-RELATED"/>
    <property type="match status" value="1"/>
</dbReference>
<dbReference type="PROSITE" id="PS00217">
    <property type="entry name" value="SUGAR_TRANSPORT_2"/>
    <property type="match status" value="1"/>
</dbReference>
<evidence type="ECO:0000256" key="6">
    <source>
        <dbReference type="SAM" id="Phobius"/>
    </source>
</evidence>
<evidence type="ECO:0000313" key="8">
    <source>
        <dbReference type="EMBL" id="ETS76542.1"/>
    </source>
</evidence>
<feature type="transmembrane region" description="Helical" evidence="6">
    <location>
        <begin position="164"/>
        <end position="185"/>
    </location>
</feature>
<keyword evidence="9" id="KW-1185">Reference proteome</keyword>
<evidence type="ECO:0000256" key="2">
    <source>
        <dbReference type="ARBA" id="ARBA00010992"/>
    </source>
</evidence>
<dbReference type="InterPro" id="IPR005828">
    <property type="entry name" value="MFS_sugar_transport-like"/>
</dbReference>
<sequence length="307" mass="33111">MLYSGAIKVGLPLVHSNPSATLTDPTPGIVAGLLVNPTFIARFLAGHGGADVTSDHVDSFVNGIPVVCLQVSAAVGSLIAGRARDIVGRKKCLHGLAFVMGRTLQGVGVGFFSKTVPVIQAEIAAPHRRGLMVGIENTFLIGGYALPTWVEHGFYYLIPNNTSWQGPYFIQMGLAFVFFSMSFILPETPRWLARNGFTAGYAQTVAHLHPPDVNTEAQHIKQVVLEIMEAVRYVATLGESTWRAMFTRYRKRTLVGITAQMFAQINDINVISSYLPTTLAAAGFSDYKSLLDIAANSIPCVAATILT</sequence>
<dbReference type="PROSITE" id="PS50850">
    <property type="entry name" value="MFS"/>
    <property type="match status" value="1"/>
</dbReference>
<dbReference type="SUPFAM" id="SSF103473">
    <property type="entry name" value="MFS general substrate transporter"/>
    <property type="match status" value="1"/>
</dbReference>
<organism evidence="8 9">
    <name type="scientific">Pestalotiopsis fici (strain W106-1 / CGMCC3.15140)</name>
    <dbReference type="NCBI Taxonomy" id="1229662"/>
    <lineage>
        <taxon>Eukaryota</taxon>
        <taxon>Fungi</taxon>
        <taxon>Dikarya</taxon>
        <taxon>Ascomycota</taxon>
        <taxon>Pezizomycotina</taxon>
        <taxon>Sordariomycetes</taxon>
        <taxon>Xylariomycetidae</taxon>
        <taxon>Amphisphaeriales</taxon>
        <taxon>Sporocadaceae</taxon>
        <taxon>Pestalotiopsis</taxon>
    </lineage>
</organism>
<comment type="similarity">
    <text evidence="2">Belongs to the major facilitator superfamily. Sugar transporter (TC 2.A.1.1) family.</text>
</comment>
<dbReference type="InterPro" id="IPR020846">
    <property type="entry name" value="MFS_dom"/>
</dbReference>
<gene>
    <name evidence="8" type="ORF">PFICI_11929</name>
</gene>
<dbReference type="Pfam" id="PF00083">
    <property type="entry name" value="Sugar_tr"/>
    <property type="match status" value="1"/>
</dbReference>
<proteinExistence type="inferred from homology"/>
<feature type="domain" description="Major facilitator superfamily (MFS) profile" evidence="7">
    <location>
        <begin position="1"/>
        <end position="307"/>
    </location>
</feature>
<dbReference type="GO" id="GO:0005351">
    <property type="term" value="F:carbohydrate:proton symporter activity"/>
    <property type="evidence" value="ECO:0007669"/>
    <property type="project" value="TreeGrafter"/>
</dbReference>
<name>W3WTP3_PESFW</name>
<dbReference type="Proteomes" id="UP000030651">
    <property type="component" value="Unassembled WGS sequence"/>
</dbReference>
<accession>W3WTP3</accession>
<dbReference type="KEGG" id="pfy:PFICI_11929"/>